<evidence type="ECO:0000256" key="1">
    <source>
        <dbReference type="SAM" id="Phobius"/>
    </source>
</evidence>
<feature type="transmembrane region" description="Helical" evidence="1">
    <location>
        <begin position="66"/>
        <end position="88"/>
    </location>
</feature>
<comment type="caution">
    <text evidence="2">The sequence shown here is derived from an EMBL/GenBank/DDBJ whole genome shotgun (WGS) entry which is preliminary data.</text>
</comment>
<keyword evidence="1" id="KW-0472">Membrane</keyword>
<name>A0A7Y9DQQ6_9ACTN</name>
<feature type="transmembrane region" description="Helical" evidence="1">
    <location>
        <begin position="28"/>
        <end position="46"/>
    </location>
</feature>
<protein>
    <submittedName>
        <fullName evidence="2">Uncharacterized protein</fullName>
    </submittedName>
</protein>
<organism evidence="2 3">
    <name type="scientific">Kineococcus aurantiacus</name>
    <dbReference type="NCBI Taxonomy" id="37633"/>
    <lineage>
        <taxon>Bacteria</taxon>
        <taxon>Bacillati</taxon>
        <taxon>Actinomycetota</taxon>
        <taxon>Actinomycetes</taxon>
        <taxon>Kineosporiales</taxon>
        <taxon>Kineosporiaceae</taxon>
        <taxon>Kineococcus</taxon>
    </lineage>
</organism>
<evidence type="ECO:0000313" key="3">
    <source>
        <dbReference type="Proteomes" id="UP000521922"/>
    </source>
</evidence>
<keyword evidence="1" id="KW-0812">Transmembrane</keyword>
<dbReference type="RefSeq" id="WP_179755728.1">
    <property type="nucleotide sequence ID" value="NZ_JACCBB010000001.1"/>
</dbReference>
<keyword evidence="3" id="KW-1185">Reference proteome</keyword>
<sequence length="215" mass="22863">MQQDTPLPTTGDADPVSSTRASHGLADWLWRVGIVSLLASTVVAFTPTGWEDVWVIGSWVPRALHVVGALLGIGVVSLIAGAGCRIVLADRAVPRPRRHWVRKVGTGLVTAFVLLIACPLTALIAWLDSSDHFTVLPERSATGCRLVVDEAAGSGGIGVRVYVVPGGQHRAREVGYYVSSTRLVEEGQYELTWKGNSAALQIPDVDTSGPWACST</sequence>
<dbReference type="AlphaFoldDB" id="A0A7Y9DQQ6"/>
<feature type="transmembrane region" description="Helical" evidence="1">
    <location>
        <begin position="108"/>
        <end position="127"/>
    </location>
</feature>
<reference evidence="2 3" key="1">
    <citation type="submission" date="2020-07" db="EMBL/GenBank/DDBJ databases">
        <title>Sequencing the genomes of 1000 actinobacteria strains.</title>
        <authorList>
            <person name="Klenk H.-P."/>
        </authorList>
    </citation>
    <scope>NUCLEOTIDE SEQUENCE [LARGE SCALE GENOMIC DNA]</scope>
    <source>
        <strain evidence="2 3">DSM 7487</strain>
    </source>
</reference>
<dbReference type="Proteomes" id="UP000521922">
    <property type="component" value="Unassembled WGS sequence"/>
</dbReference>
<keyword evidence="1" id="KW-1133">Transmembrane helix</keyword>
<proteinExistence type="predicted"/>
<accession>A0A7Y9DQQ6</accession>
<dbReference type="EMBL" id="JACCBB010000001">
    <property type="protein sequence ID" value="NYD24977.1"/>
    <property type="molecule type" value="Genomic_DNA"/>
</dbReference>
<gene>
    <name evidence="2" type="ORF">BJ968_004517</name>
</gene>
<evidence type="ECO:0000313" key="2">
    <source>
        <dbReference type="EMBL" id="NYD24977.1"/>
    </source>
</evidence>